<organism evidence="2 3">
    <name type="scientific">Perkinsus olseni</name>
    <name type="common">Perkinsus atlanticus</name>
    <dbReference type="NCBI Taxonomy" id="32597"/>
    <lineage>
        <taxon>Eukaryota</taxon>
        <taxon>Sar</taxon>
        <taxon>Alveolata</taxon>
        <taxon>Perkinsozoa</taxon>
        <taxon>Perkinsea</taxon>
        <taxon>Perkinsida</taxon>
        <taxon>Perkinsidae</taxon>
        <taxon>Perkinsus</taxon>
    </lineage>
</organism>
<dbReference type="AlphaFoldDB" id="A0A7J6L808"/>
<dbReference type="InterPro" id="IPR027417">
    <property type="entry name" value="P-loop_NTPase"/>
</dbReference>
<evidence type="ECO:0000313" key="3">
    <source>
        <dbReference type="Proteomes" id="UP000570595"/>
    </source>
</evidence>
<comment type="caution">
    <text evidence="2">The sequence shown here is derived from an EMBL/GenBank/DDBJ whole genome shotgun (WGS) entry which is preliminary data.</text>
</comment>
<feature type="region of interest" description="Disordered" evidence="1">
    <location>
        <begin position="199"/>
        <end position="226"/>
    </location>
</feature>
<dbReference type="SUPFAM" id="SSF52540">
    <property type="entry name" value="P-loop containing nucleoside triphosphate hydrolases"/>
    <property type="match status" value="1"/>
</dbReference>
<dbReference type="EMBL" id="JABAHT010000474">
    <property type="protein sequence ID" value="KAF4655299.1"/>
    <property type="molecule type" value="Genomic_DNA"/>
</dbReference>
<evidence type="ECO:0000256" key="1">
    <source>
        <dbReference type="SAM" id="MobiDB-lite"/>
    </source>
</evidence>
<accession>A0A7J6L808</accession>
<proteinExistence type="predicted"/>
<feature type="compositionally biased region" description="Basic and acidic residues" evidence="1">
    <location>
        <begin position="216"/>
        <end position="225"/>
    </location>
</feature>
<dbReference type="Proteomes" id="UP000570595">
    <property type="component" value="Unassembled WGS sequence"/>
</dbReference>
<reference evidence="2 3" key="1">
    <citation type="submission" date="2020-04" db="EMBL/GenBank/DDBJ databases">
        <title>Perkinsus olseni comparative genomics.</title>
        <authorList>
            <person name="Bogema D.R."/>
        </authorList>
    </citation>
    <scope>NUCLEOTIDE SEQUENCE [LARGE SCALE GENOMIC DNA]</scope>
    <source>
        <strain evidence="2">ATCC PRA-179</strain>
    </source>
</reference>
<evidence type="ECO:0000313" key="2">
    <source>
        <dbReference type="EMBL" id="KAF4655299.1"/>
    </source>
</evidence>
<sequence>MQAAVERGRRLRECLPAVAAAVDWDERTFENEGQSLWKCLRVGILDAGKEPRVLDEIEDAAVNAAWEFILKIMERSPRSGRQVLECVAILSPSVPWLHGFARVSSPSRLALWRIALGKRPSPADPAQVMHRLMSGVRAVGEKSPSWDDLLRPLDSVLANRHFLDQLVDCMSSDERAQFTTECRIGRFVVRGSSLSDDEVASEGAVEGASDGSPSVSDRRMAERPGVDVASGKDIVQSLITSTAEAMEVASVCLDNYFHLDGLSPQCDYNNIARQCLQDLKRLSARLDNLKARLLFFGPCQTGRTSLVAALVGFPMETVDTRTALTTEWHHSPSLVVPRIVMPLQLNEHLQEWEASLMTRRHDEEEDGPALRAPLPCSAEGVEAVNALMQRVNGIVWAGREKGIITEQQARLLTHPEMALSIFTDFGHPTSTTPDGDRPGELILVDAPSPDGKLFDAGSMSQMLRVQAKQSNGMILVVDASRHPTAADFPSLINLLRSFQSDGCLRAEDLWIVGNCVDRLPDFHLPDDGRAGCEAAARSSLREVFAPVLAVESRMESGNERCLVASARLASLGEYGKWKMHTLFGHGRKKSSAVMNTTAMMELGKDTWFANIASVLHGIHWAASVRGMSLKAWDKEMRVLMSHGKVQGLVASSILGPACTSMMQRSVELTLHQLRAIVGDFTEEISALSGGNVDDQRGADSHKLDQLRAVFATFLADVESRVAAAFLELPGEEESCGEVIQEAMKSDELVRFEDVSSSPVLEYLRRVSEQAMEEWNGAYTVCANQAYKSTVTALEKWTRTVGHHLRRSRADGALRKRVAERLSSLHDRISDGPFECIPPENAWKDIILDTVKKDVSVVKQQSLFSRAKEYELHRPAVDKFLRAFHALWSAQVEADSVTNFVNPIKHNFEEICEVLCTPPSSLGGESPDGSTDFAFVPVLSRALDKLKDFHLGMGDDGRDSMRLDKQRCKGVQAEVSEAVEAVKDMDCYHRKELGGVSPSKSWFPWM</sequence>
<protein>
    <submittedName>
        <fullName evidence="2">Uncharacterized protein</fullName>
    </submittedName>
</protein>
<dbReference type="OrthoDB" id="420112at2759"/>
<name>A0A7J6L808_PEROL</name>
<gene>
    <name evidence="2" type="ORF">FOZ61_007652</name>
</gene>